<comment type="caution">
    <text evidence="2">The sequence shown here is derived from an EMBL/GenBank/DDBJ whole genome shotgun (WGS) entry which is preliminary data.</text>
</comment>
<feature type="non-terminal residue" evidence="2">
    <location>
        <position position="1"/>
    </location>
</feature>
<feature type="region of interest" description="Disordered" evidence="1">
    <location>
        <begin position="191"/>
        <end position="227"/>
    </location>
</feature>
<proteinExistence type="predicted"/>
<dbReference type="AlphaFoldDB" id="A0A9J6B5C7"/>
<evidence type="ECO:0000256" key="1">
    <source>
        <dbReference type="SAM" id="MobiDB-lite"/>
    </source>
</evidence>
<name>A0A9J6B5C7_SOLCO</name>
<feature type="compositionally biased region" description="Basic and acidic residues" evidence="1">
    <location>
        <begin position="191"/>
        <end position="208"/>
    </location>
</feature>
<keyword evidence="3" id="KW-1185">Reference proteome</keyword>
<reference evidence="2 3" key="1">
    <citation type="submission" date="2020-09" db="EMBL/GenBank/DDBJ databases">
        <title>De no assembly of potato wild relative species, Solanum commersonii.</title>
        <authorList>
            <person name="Cho K."/>
        </authorList>
    </citation>
    <scope>NUCLEOTIDE SEQUENCE [LARGE SCALE GENOMIC DNA]</scope>
    <source>
        <strain evidence="2">LZ3.2</strain>
        <tissue evidence="2">Leaf</tissue>
    </source>
</reference>
<organism evidence="2 3">
    <name type="scientific">Solanum commersonii</name>
    <name type="common">Commerson's wild potato</name>
    <name type="synonym">Commerson's nightshade</name>
    <dbReference type="NCBI Taxonomy" id="4109"/>
    <lineage>
        <taxon>Eukaryota</taxon>
        <taxon>Viridiplantae</taxon>
        <taxon>Streptophyta</taxon>
        <taxon>Embryophyta</taxon>
        <taxon>Tracheophyta</taxon>
        <taxon>Spermatophyta</taxon>
        <taxon>Magnoliopsida</taxon>
        <taxon>eudicotyledons</taxon>
        <taxon>Gunneridae</taxon>
        <taxon>Pentapetalae</taxon>
        <taxon>asterids</taxon>
        <taxon>lamiids</taxon>
        <taxon>Solanales</taxon>
        <taxon>Solanaceae</taxon>
        <taxon>Solanoideae</taxon>
        <taxon>Solaneae</taxon>
        <taxon>Solanum</taxon>
    </lineage>
</organism>
<accession>A0A9J6B5C7</accession>
<gene>
    <name evidence="2" type="ORF">H5410_003527</name>
</gene>
<dbReference type="Proteomes" id="UP000824120">
    <property type="component" value="Chromosome 1"/>
</dbReference>
<protein>
    <submittedName>
        <fullName evidence="2">Uncharacterized protein</fullName>
    </submittedName>
</protein>
<evidence type="ECO:0000313" key="3">
    <source>
        <dbReference type="Proteomes" id="UP000824120"/>
    </source>
</evidence>
<dbReference type="OrthoDB" id="1225561at2759"/>
<feature type="compositionally biased region" description="Basic and acidic residues" evidence="1">
    <location>
        <begin position="217"/>
        <end position="227"/>
    </location>
</feature>
<dbReference type="EMBL" id="JACXVP010000001">
    <property type="protein sequence ID" value="KAG5631810.1"/>
    <property type="molecule type" value="Genomic_DNA"/>
</dbReference>
<feature type="region of interest" description="Disordered" evidence="1">
    <location>
        <begin position="1"/>
        <end position="28"/>
    </location>
</feature>
<sequence length="227" mass="24823">IFGMKIEKGRKSHMNMVQNQKSDVKNEGENLMLNKISNEDTNTKKKKDLYDFVEKTMLDKEQQKDINEEASKPGATIDNIDGNLGIGVSSTSKCVHESTSEPAKEDVWTSFQQNDTVQSPSQAKRQKCCQRWFTWKLVGSGSLELAASLNGSLLSLGLGALESAGRLLSSAGRGRPMVALFFVLESCYVSPKEKKEAATRRGGEERKGSSSAAAGGEIREERGRAAD</sequence>
<evidence type="ECO:0000313" key="2">
    <source>
        <dbReference type="EMBL" id="KAG5631810.1"/>
    </source>
</evidence>